<dbReference type="EMBL" id="CAJPDQ010000010">
    <property type="protein sequence ID" value="CAF9915925.1"/>
    <property type="molecule type" value="Genomic_DNA"/>
</dbReference>
<dbReference type="PANTHER" id="PTHR24324:SF9">
    <property type="entry name" value="HOMEOBOX DOMAIN-CONTAINING PROTEIN"/>
    <property type="match status" value="1"/>
</dbReference>
<feature type="region of interest" description="Disordered" evidence="6">
    <location>
        <begin position="95"/>
        <end position="214"/>
    </location>
</feature>
<evidence type="ECO:0000256" key="4">
    <source>
        <dbReference type="PROSITE-ProRule" id="PRU00108"/>
    </source>
</evidence>
<dbReference type="PROSITE" id="PS00027">
    <property type="entry name" value="HOMEOBOX_1"/>
    <property type="match status" value="1"/>
</dbReference>
<evidence type="ECO:0000313" key="8">
    <source>
        <dbReference type="EMBL" id="CAF9915925.1"/>
    </source>
</evidence>
<dbReference type="CDD" id="cd00086">
    <property type="entry name" value="homeodomain"/>
    <property type="match status" value="1"/>
</dbReference>
<evidence type="ECO:0000256" key="1">
    <source>
        <dbReference type="ARBA" id="ARBA00023125"/>
    </source>
</evidence>
<feature type="region of interest" description="Disordered" evidence="6">
    <location>
        <begin position="325"/>
        <end position="376"/>
    </location>
</feature>
<dbReference type="InterPro" id="IPR051000">
    <property type="entry name" value="Homeobox_DNA-bind_prot"/>
</dbReference>
<dbReference type="Pfam" id="PF00046">
    <property type="entry name" value="Homeodomain"/>
    <property type="match status" value="1"/>
</dbReference>
<feature type="compositionally biased region" description="Basic and acidic residues" evidence="6">
    <location>
        <begin position="343"/>
        <end position="353"/>
    </location>
</feature>
<dbReference type="AlphaFoldDB" id="A0A8H3ICQ4"/>
<feature type="compositionally biased region" description="Polar residues" evidence="6">
    <location>
        <begin position="169"/>
        <end position="209"/>
    </location>
</feature>
<feature type="domain" description="Homeobox" evidence="7">
    <location>
        <begin position="40"/>
        <end position="100"/>
    </location>
</feature>
<feature type="region of interest" description="Disordered" evidence="6">
    <location>
        <begin position="235"/>
        <end position="273"/>
    </location>
</feature>
<dbReference type="Gene3D" id="1.10.10.60">
    <property type="entry name" value="Homeodomain-like"/>
    <property type="match status" value="1"/>
</dbReference>
<dbReference type="SUPFAM" id="SSF46689">
    <property type="entry name" value="Homeodomain-like"/>
    <property type="match status" value="1"/>
</dbReference>
<dbReference type="InterPro" id="IPR017970">
    <property type="entry name" value="Homeobox_CS"/>
</dbReference>
<proteinExistence type="predicted"/>
<dbReference type="Proteomes" id="UP000664169">
    <property type="component" value="Unassembled WGS sequence"/>
</dbReference>
<dbReference type="GO" id="GO:0030154">
    <property type="term" value="P:cell differentiation"/>
    <property type="evidence" value="ECO:0007669"/>
    <property type="project" value="TreeGrafter"/>
</dbReference>
<dbReference type="GO" id="GO:0000978">
    <property type="term" value="F:RNA polymerase II cis-regulatory region sequence-specific DNA binding"/>
    <property type="evidence" value="ECO:0007669"/>
    <property type="project" value="TreeGrafter"/>
</dbReference>
<feature type="compositionally biased region" description="Polar residues" evidence="6">
    <location>
        <begin position="103"/>
        <end position="115"/>
    </location>
</feature>
<feature type="compositionally biased region" description="Polar residues" evidence="6">
    <location>
        <begin position="140"/>
        <end position="158"/>
    </location>
</feature>
<dbReference type="GO" id="GO:0005634">
    <property type="term" value="C:nucleus"/>
    <property type="evidence" value="ECO:0007669"/>
    <property type="project" value="UniProtKB-SubCell"/>
</dbReference>
<feature type="DNA-binding region" description="Homeobox" evidence="4">
    <location>
        <begin position="42"/>
        <end position="101"/>
    </location>
</feature>
<keyword evidence="3 4" id="KW-0539">Nucleus</keyword>
<reference evidence="8" key="1">
    <citation type="submission" date="2021-03" db="EMBL/GenBank/DDBJ databases">
        <authorList>
            <person name="Tagirdzhanova G."/>
        </authorList>
    </citation>
    <scope>NUCLEOTIDE SEQUENCE</scope>
</reference>
<keyword evidence="1 4" id="KW-0238">DNA-binding</keyword>
<comment type="subcellular location">
    <subcellularLocation>
        <location evidence="4 5">Nucleus</location>
    </subcellularLocation>
</comment>
<dbReference type="GO" id="GO:0000981">
    <property type="term" value="F:DNA-binding transcription factor activity, RNA polymerase II-specific"/>
    <property type="evidence" value="ECO:0007669"/>
    <property type="project" value="InterPro"/>
</dbReference>
<dbReference type="InterPro" id="IPR009057">
    <property type="entry name" value="Homeodomain-like_sf"/>
</dbReference>
<evidence type="ECO:0000256" key="6">
    <source>
        <dbReference type="SAM" id="MobiDB-lite"/>
    </source>
</evidence>
<keyword evidence="9" id="KW-1185">Reference proteome</keyword>
<dbReference type="PROSITE" id="PS50071">
    <property type="entry name" value="HOMEOBOX_2"/>
    <property type="match status" value="1"/>
</dbReference>
<evidence type="ECO:0000259" key="7">
    <source>
        <dbReference type="PROSITE" id="PS50071"/>
    </source>
</evidence>
<evidence type="ECO:0000256" key="2">
    <source>
        <dbReference type="ARBA" id="ARBA00023155"/>
    </source>
</evidence>
<evidence type="ECO:0000313" key="9">
    <source>
        <dbReference type="Proteomes" id="UP000664169"/>
    </source>
</evidence>
<gene>
    <name evidence="8" type="ORF">GOMPHAMPRED_000897</name>
</gene>
<name>A0A8H3ICQ4_9LECA</name>
<protein>
    <recommendedName>
        <fullName evidence="7">Homeobox domain-containing protein</fullName>
    </recommendedName>
</protein>
<dbReference type="InterPro" id="IPR001356">
    <property type="entry name" value="HD"/>
</dbReference>
<comment type="caution">
    <text evidence="8">The sequence shown here is derived from an EMBL/GenBank/DDBJ whole genome shotgun (WGS) entry which is preliminary data.</text>
</comment>
<feature type="compositionally biased region" description="Low complexity" evidence="6">
    <location>
        <begin position="255"/>
        <end position="273"/>
    </location>
</feature>
<dbReference type="OrthoDB" id="6159439at2759"/>
<dbReference type="PANTHER" id="PTHR24324">
    <property type="entry name" value="HOMEOBOX PROTEIN HHEX"/>
    <property type="match status" value="1"/>
</dbReference>
<sequence>MASSNSKASSTVNTFTFLYSDASQTQQEEQDLAVKHDRFAHTRTKRKRTSARDFAVLEAEYGINAKPDRATRTSLANRVALTEKEVQVWFQNRRQMTRKKRSTWQPNEITSIIRSSQDHTKNMTSPSTSPNSSFGGASRSGLSQQDHNERPGSQSSIGGTDVHEDDATRPQSQNILQERIQGSQESLTRSQATPSSSMEERNQPSTQTVIPKKLRRTSSLVRLAMSLDGKASVIIRGQTPSPPNKTVFSDPLRRTSLQRSQSAVSSSTTVSAQEVAPLPLPSISRLPGRSRDTRNWEFWCDSERRESLTKSAEINLRGSAAGPLSLIRSSSSKTGGSIHKKRKSDEALNEQRPKLSRTKSSTGRLQSSQSDAKKLDLKNNSSTIYIDGSDSDKENVDPNASTMVAAPRQFAIPRVLGNVRQILRENTNVPSHSTSLGALLDKEKQNSPVKTLNKRGRKNVPVMDKENLEVEPEVANFMKPCSSQREEEDMDAVQNLLRLSKGAWQ</sequence>
<evidence type="ECO:0000256" key="5">
    <source>
        <dbReference type="RuleBase" id="RU000682"/>
    </source>
</evidence>
<feature type="compositionally biased region" description="Low complexity" evidence="6">
    <location>
        <begin position="122"/>
        <end position="133"/>
    </location>
</feature>
<evidence type="ECO:0000256" key="3">
    <source>
        <dbReference type="ARBA" id="ARBA00023242"/>
    </source>
</evidence>
<keyword evidence="2 4" id="KW-0371">Homeobox</keyword>
<feature type="compositionally biased region" description="Polar residues" evidence="6">
    <location>
        <begin position="358"/>
        <end position="370"/>
    </location>
</feature>
<organism evidence="8 9">
    <name type="scientific">Gomphillus americanus</name>
    <dbReference type="NCBI Taxonomy" id="1940652"/>
    <lineage>
        <taxon>Eukaryota</taxon>
        <taxon>Fungi</taxon>
        <taxon>Dikarya</taxon>
        <taxon>Ascomycota</taxon>
        <taxon>Pezizomycotina</taxon>
        <taxon>Lecanoromycetes</taxon>
        <taxon>OSLEUM clade</taxon>
        <taxon>Ostropomycetidae</taxon>
        <taxon>Ostropales</taxon>
        <taxon>Graphidaceae</taxon>
        <taxon>Gomphilloideae</taxon>
        <taxon>Gomphillus</taxon>
    </lineage>
</organism>
<dbReference type="SMART" id="SM00389">
    <property type="entry name" value="HOX"/>
    <property type="match status" value="1"/>
</dbReference>
<accession>A0A8H3ICQ4</accession>